<evidence type="ECO:0000313" key="3">
    <source>
        <dbReference type="Proteomes" id="UP000197535"/>
    </source>
</evidence>
<comment type="caution">
    <text evidence="2">The sequence shown here is derived from an EMBL/GenBank/DDBJ whole genome shotgun (WGS) entry which is preliminary data.</text>
</comment>
<proteinExistence type="predicted"/>
<feature type="domain" description="Spore protein YkvP/CgeB glycosyl transferase-like" evidence="1">
    <location>
        <begin position="426"/>
        <end position="561"/>
    </location>
</feature>
<organism evidence="2 3">
    <name type="scientific">Noviherbaspirillum denitrificans</name>
    <dbReference type="NCBI Taxonomy" id="1968433"/>
    <lineage>
        <taxon>Bacteria</taxon>
        <taxon>Pseudomonadati</taxon>
        <taxon>Pseudomonadota</taxon>
        <taxon>Betaproteobacteria</taxon>
        <taxon>Burkholderiales</taxon>
        <taxon>Oxalobacteraceae</taxon>
        <taxon>Noviherbaspirillum</taxon>
    </lineage>
</organism>
<dbReference type="Pfam" id="PF13524">
    <property type="entry name" value="Glyco_trans_1_2"/>
    <property type="match status" value="1"/>
</dbReference>
<protein>
    <recommendedName>
        <fullName evidence="1">Spore protein YkvP/CgeB glycosyl transferase-like domain-containing protein</fullName>
    </recommendedName>
</protein>
<reference evidence="2 3" key="1">
    <citation type="submission" date="2016-02" db="EMBL/GenBank/DDBJ databases">
        <authorList>
            <person name="Wen L."/>
            <person name="He K."/>
            <person name="Yang H."/>
        </authorList>
    </citation>
    <scope>NUCLEOTIDE SEQUENCE [LARGE SCALE GENOMIC DNA]</scope>
    <source>
        <strain evidence="2 3">TSA40</strain>
    </source>
</reference>
<keyword evidence="3" id="KW-1185">Reference proteome</keyword>
<name>A0A254TF94_9BURK</name>
<sequence length="571" mass="63280">MPVDNSVFARNQRALDLFDPRTAACIARISSLPATGVRPTVRQSAWSPPELKPEDTVILQGIGDGAEILRLLAQPFSRILVVECDRAACISVLHHNDFSTALAEGRLRLFLVPADSPVTREISLRECTSELVACLHGRNGTLHFVATATTPARSEFFDALRRGVQEAARTIGELTRARASTAAYDVTVISPCCAIFDDLARCFHNLGLRIQLLRVPDNQGTWTSEQLRNVRSTLASAPSRLVVTRNRALFETEEPTGYPQPEALVPGHVAMWWWDVPNLATYIDLRHPRGNTRAFGFARDILPLLPQGAEWLPPGARMAFVEAGTQPEIAQDIDVSFVGQSRLQNLHANLRHLGKVLHDLGGNAPALARDIEQSRGYVWLHDYLKQHHRDIQDAIAPIAAAYPAHAYYLHYLLEMAVSGSFRIAAIEKVSGEGVDVAIYGDDDWLKVAGVNARNFKGLIAPEDLPTLYRRSRINLNLNFMQVSSTVNPKVLDIAATGSVVLTDHRPELELLYSDPAARPFAFHGLHELSGKIDALRQADLTHHRKAVLMQTCQNHTLQQRALWLAQRFGLL</sequence>
<dbReference type="EMBL" id="LSTO01000001">
    <property type="protein sequence ID" value="OWW21300.1"/>
    <property type="molecule type" value="Genomic_DNA"/>
</dbReference>
<dbReference type="InterPro" id="IPR055259">
    <property type="entry name" value="YkvP/CgeB_Glyco_trans-like"/>
</dbReference>
<dbReference type="RefSeq" id="WP_088708157.1">
    <property type="nucleotide sequence ID" value="NZ_LSTO01000001.1"/>
</dbReference>
<dbReference type="OrthoDB" id="9806494at2"/>
<gene>
    <name evidence="2" type="ORF">AYR66_19290</name>
</gene>
<dbReference type="Proteomes" id="UP000197535">
    <property type="component" value="Unassembled WGS sequence"/>
</dbReference>
<evidence type="ECO:0000313" key="2">
    <source>
        <dbReference type="EMBL" id="OWW21300.1"/>
    </source>
</evidence>
<accession>A0A254TF94</accession>
<evidence type="ECO:0000259" key="1">
    <source>
        <dbReference type="Pfam" id="PF13524"/>
    </source>
</evidence>
<dbReference type="AlphaFoldDB" id="A0A254TF94"/>